<evidence type="ECO:0000256" key="3">
    <source>
        <dbReference type="ARBA" id="ARBA00022692"/>
    </source>
</evidence>
<feature type="domain" description="POTRA" evidence="6">
    <location>
        <begin position="24"/>
        <end position="91"/>
    </location>
</feature>
<keyword evidence="3" id="KW-0812">Transmembrane</keyword>
<keyword evidence="4" id="KW-0472">Membrane</keyword>
<proteinExistence type="predicted"/>
<reference evidence="7 8" key="1">
    <citation type="journal article" date="2022" name="Microbiol. Resour. Announc.">
        <title>Complete Genome Sequences of Thermus Strains Isolated from Senami Hot Spring in Japan.</title>
        <authorList>
            <person name="Miyazaki K."/>
        </authorList>
    </citation>
    <scope>NUCLEOTIDE SEQUENCE [LARGE SCALE GENOMIC DNA]</scope>
    <source>
        <strain evidence="7 8">SNM4-1</strain>
    </source>
</reference>
<dbReference type="GO" id="GO:0051301">
    <property type="term" value="P:cell division"/>
    <property type="evidence" value="ECO:0007669"/>
    <property type="project" value="UniProtKB-KW"/>
</dbReference>
<evidence type="ECO:0000259" key="6">
    <source>
        <dbReference type="Pfam" id="PF08478"/>
    </source>
</evidence>
<dbReference type="Pfam" id="PF08478">
    <property type="entry name" value="POTRA_1"/>
    <property type="match status" value="1"/>
</dbReference>
<dbReference type="Proteomes" id="UP000831120">
    <property type="component" value="Chromosome"/>
</dbReference>
<accession>A0ABM7XJN9</accession>
<name>A0ABM7XJN9_THEBO</name>
<evidence type="ECO:0000256" key="4">
    <source>
        <dbReference type="ARBA" id="ARBA00022989"/>
    </source>
</evidence>
<organism evidence="7 8">
    <name type="scientific">Thermus brockianus</name>
    <dbReference type="NCBI Taxonomy" id="56956"/>
    <lineage>
        <taxon>Bacteria</taxon>
        <taxon>Thermotogati</taxon>
        <taxon>Deinococcota</taxon>
        <taxon>Deinococci</taxon>
        <taxon>Thermales</taxon>
        <taxon>Thermaceae</taxon>
        <taxon>Thermus</taxon>
    </lineage>
</organism>
<keyword evidence="2 7" id="KW-0132">Cell division</keyword>
<dbReference type="EMBL" id="AP025593">
    <property type="protein sequence ID" value="BDG16525.1"/>
    <property type="molecule type" value="Genomic_DNA"/>
</dbReference>
<dbReference type="InterPro" id="IPR013685">
    <property type="entry name" value="POTRA_FtsQ_type"/>
</dbReference>
<evidence type="ECO:0000256" key="2">
    <source>
        <dbReference type="ARBA" id="ARBA00022618"/>
    </source>
</evidence>
<protein>
    <submittedName>
        <fullName evidence="7">Cell division protein FtsQ</fullName>
    </submittedName>
</protein>
<evidence type="ECO:0000313" key="7">
    <source>
        <dbReference type="EMBL" id="BDG16525.1"/>
    </source>
</evidence>
<keyword evidence="8" id="KW-1185">Reference proteome</keyword>
<dbReference type="RefSeq" id="WP_071677750.1">
    <property type="nucleotide sequence ID" value="NZ_AP025593.1"/>
</dbReference>
<gene>
    <name evidence="7" type="ORF">TbrSNM41_12590</name>
</gene>
<keyword evidence="1" id="KW-1003">Cell membrane</keyword>
<keyword evidence="4" id="KW-1133">Transmembrane helix</keyword>
<keyword evidence="5" id="KW-0131">Cell cycle</keyword>
<evidence type="ECO:0000256" key="1">
    <source>
        <dbReference type="ARBA" id="ARBA00022475"/>
    </source>
</evidence>
<evidence type="ECO:0000313" key="8">
    <source>
        <dbReference type="Proteomes" id="UP000831120"/>
    </source>
</evidence>
<sequence length="194" mass="21337">MKPVRTLFLLLLLGTLYVGSLVLFPVEKVEVVGLRHLKEEAVLAKARLHPGDPWLWVLPTRLSPLLEDPWVAEAHLEKPKPGVVRLIVREREPFLPLADGAALAKDGTLLPGGAPYAPGPWVEGKGPLPKEALLALARAYPKAKRIRYTPAGFYVDLPGTTLFAASAELLLEYAQATWPQGHVYLYSWGVSLRP</sequence>
<evidence type="ECO:0000256" key="5">
    <source>
        <dbReference type="ARBA" id="ARBA00023306"/>
    </source>
</evidence>